<evidence type="ECO:0000313" key="3">
    <source>
        <dbReference type="Proteomes" id="UP001418222"/>
    </source>
</evidence>
<evidence type="ECO:0000313" key="2">
    <source>
        <dbReference type="EMBL" id="KAK8951472.1"/>
    </source>
</evidence>
<comment type="caution">
    <text evidence="2">The sequence shown here is derived from an EMBL/GenBank/DDBJ whole genome shotgun (WGS) entry which is preliminary data.</text>
</comment>
<feature type="region of interest" description="Disordered" evidence="1">
    <location>
        <begin position="199"/>
        <end position="230"/>
    </location>
</feature>
<sequence length="230" mass="25621">MGFKALTLQMIPFCFHVSFRPDDPLAGHPSPQPAVTRLILPDGRVRVYRRPVTADELMAANPCHLVCSSDSFIIGQKVPPLNAGEFLVPGQSYFLLPSNFFSSVLSFVSLAASFSSTATTIAASKFLLLRPFEVQKTATGRIQLRVSDDFVGRLTEEDEEGEGRRKEGMVCTTEELARVYRELVMSVRVWKPKLEAISESEKKRRGGGGGVGFSGMRRRKKKSHRKEQKQ</sequence>
<evidence type="ECO:0000256" key="1">
    <source>
        <dbReference type="SAM" id="MobiDB-lite"/>
    </source>
</evidence>
<reference evidence="2 3" key="1">
    <citation type="journal article" date="2022" name="Nat. Plants">
        <title>Genomes of leafy and leafless Platanthera orchids illuminate the evolution of mycoheterotrophy.</title>
        <authorList>
            <person name="Li M.H."/>
            <person name="Liu K.W."/>
            <person name="Li Z."/>
            <person name="Lu H.C."/>
            <person name="Ye Q.L."/>
            <person name="Zhang D."/>
            <person name="Wang J.Y."/>
            <person name="Li Y.F."/>
            <person name="Zhong Z.M."/>
            <person name="Liu X."/>
            <person name="Yu X."/>
            <person name="Liu D.K."/>
            <person name="Tu X.D."/>
            <person name="Liu B."/>
            <person name="Hao Y."/>
            <person name="Liao X.Y."/>
            <person name="Jiang Y.T."/>
            <person name="Sun W.H."/>
            <person name="Chen J."/>
            <person name="Chen Y.Q."/>
            <person name="Ai Y."/>
            <person name="Zhai J.W."/>
            <person name="Wu S.S."/>
            <person name="Zhou Z."/>
            <person name="Hsiao Y.Y."/>
            <person name="Wu W.L."/>
            <person name="Chen Y.Y."/>
            <person name="Lin Y.F."/>
            <person name="Hsu J.L."/>
            <person name="Li C.Y."/>
            <person name="Wang Z.W."/>
            <person name="Zhao X."/>
            <person name="Zhong W.Y."/>
            <person name="Ma X.K."/>
            <person name="Ma L."/>
            <person name="Huang J."/>
            <person name="Chen G.Z."/>
            <person name="Huang M.Z."/>
            <person name="Huang L."/>
            <person name="Peng D.H."/>
            <person name="Luo Y.B."/>
            <person name="Zou S.Q."/>
            <person name="Chen S.P."/>
            <person name="Lan S."/>
            <person name="Tsai W.C."/>
            <person name="Van de Peer Y."/>
            <person name="Liu Z.J."/>
        </authorList>
    </citation>
    <scope>NUCLEOTIDE SEQUENCE [LARGE SCALE GENOMIC DNA]</scope>
    <source>
        <strain evidence="2">Lor287</strain>
    </source>
</reference>
<keyword evidence="3" id="KW-1185">Reference proteome</keyword>
<dbReference type="AlphaFoldDB" id="A0AAP0BV02"/>
<dbReference type="PANTHER" id="PTHR33052">
    <property type="entry name" value="DUF4228 DOMAIN PROTEIN-RELATED"/>
    <property type="match status" value="1"/>
</dbReference>
<dbReference type="EMBL" id="JBBWWQ010000003">
    <property type="protein sequence ID" value="KAK8951472.1"/>
    <property type="molecule type" value="Genomic_DNA"/>
</dbReference>
<protein>
    <submittedName>
        <fullName evidence="2">Uncharacterized protein</fullName>
    </submittedName>
</protein>
<organism evidence="2 3">
    <name type="scientific">Platanthera zijinensis</name>
    <dbReference type="NCBI Taxonomy" id="2320716"/>
    <lineage>
        <taxon>Eukaryota</taxon>
        <taxon>Viridiplantae</taxon>
        <taxon>Streptophyta</taxon>
        <taxon>Embryophyta</taxon>
        <taxon>Tracheophyta</taxon>
        <taxon>Spermatophyta</taxon>
        <taxon>Magnoliopsida</taxon>
        <taxon>Liliopsida</taxon>
        <taxon>Asparagales</taxon>
        <taxon>Orchidaceae</taxon>
        <taxon>Orchidoideae</taxon>
        <taxon>Orchideae</taxon>
        <taxon>Orchidinae</taxon>
        <taxon>Platanthera</taxon>
    </lineage>
</organism>
<name>A0AAP0BV02_9ASPA</name>
<dbReference type="InterPro" id="IPR025322">
    <property type="entry name" value="PADRE_dom"/>
</dbReference>
<gene>
    <name evidence="2" type="ORF">KSP39_PZI003985</name>
</gene>
<proteinExistence type="predicted"/>
<dbReference type="Proteomes" id="UP001418222">
    <property type="component" value="Unassembled WGS sequence"/>
</dbReference>
<feature type="compositionally biased region" description="Basic residues" evidence="1">
    <location>
        <begin position="216"/>
        <end position="230"/>
    </location>
</feature>
<dbReference type="Pfam" id="PF14009">
    <property type="entry name" value="PADRE"/>
    <property type="match status" value="1"/>
</dbReference>
<accession>A0AAP0BV02</accession>